<dbReference type="CDD" id="cd13170">
    <property type="entry name" value="RanBD_NUP50"/>
    <property type="match status" value="1"/>
</dbReference>
<keyword evidence="5" id="KW-0811">Translocation</keyword>
<feature type="compositionally biased region" description="Low complexity" evidence="8">
    <location>
        <begin position="127"/>
        <end position="143"/>
    </location>
</feature>
<feature type="compositionally biased region" description="Polar residues" evidence="8">
    <location>
        <begin position="358"/>
        <end position="367"/>
    </location>
</feature>
<evidence type="ECO:0000256" key="3">
    <source>
        <dbReference type="ARBA" id="ARBA00022816"/>
    </source>
</evidence>
<comment type="subcellular location">
    <subcellularLocation>
        <location evidence="1">Nucleus</location>
        <location evidence="1">Nuclear pore complex</location>
    </subcellularLocation>
</comment>
<gene>
    <name evidence="10" type="ORF">E3P99_01976</name>
</gene>
<keyword evidence="7" id="KW-0539">Nucleus</keyword>
<reference evidence="10 11" key="1">
    <citation type="submission" date="2019-03" db="EMBL/GenBank/DDBJ databases">
        <title>Sequencing 23 genomes of Wallemia ichthyophaga.</title>
        <authorList>
            <person name="Gostincar C."/>
        </authorList>
    </citation>
    <scope>NUCLEOTIDE SEQUENCE [LARGE SCALE GENOMIC DNA]</scope>
    <source>
        <strain evidence="10 11">EXF-5753</strain>
    </source>
</reference>
<dbReference type="InterPro" id="IPR053074">
    <property type="entry name" value="NPC_Nucleoporin"/>
</dbReference>
<dbReference type="InterPro" id="IPR011993">
    <property type="entry name" value="PH-like_dom_sf"/>
</dbReference>
<dbReference type="SMART" id="SM00160">
    <property type="entry name" value="RanBD"/>
    <property type="match status" value="1"/>
</dbReference>
<dbReference type="InterPro" id="IPR000156">
    <property type="entry name" value="Ran_bind_dom"/>
</dbReference>
<feature type="compositionally biased region" description="Basic and acidic residues" evidence="8">
    <location>
        <begin position="566"/>
        <end position="575"/>
    </location>
</feature>
<feature type="compositionally biased region" description="Low complexity" evidence="8">
    <location>
        <begin position="342"/>
        <end position="357"/>
    </location>
</feature>
<feature type="compositionally biased region" description="Basic and acidic residues" evidence="8">
    <location>
        <begin position="368"/>
        <end position="387"/>
    </location>
</feature>
<feature type="compositionally biased region" description="Basic and acidic residues" evidence="8">
    <location>
        <begin position="261"/>
        <end position="270"/>
    </location>
</feature>
<keyword evidence="11" id="KW-1185">Reference proteome</keyword>
<accession>A0A4T0FMN7</accession>
<proteinExistence type="predicted"/>
<feature type="compositionally biased region" description="Low complexity" evidence="8">
    <location>
        <begin position="163"/>
        <end position="182"/>
    </location>
</feature>
<keyword evidence="4" id="KW-0653">Protein transport</keyword>
<feature type="compositionally biased region" description="Pro residues" evidence="8">
    <location>
        <begin position="430"/>
        <end position="447"/>
    </location>
</feature>
<dbReference type="PANTHER" id="PTHR38697">
    <property type="entry name" value="NUCLEAR PORE COMPLEX PROTEIN SIMILAR TO S. CEREVISIAE NUP2 (EUROFUNG)"/>
    <property type="match status" value="1"/>
</dbReference>
<dbReference type="AlphaFoldDB" id="A0A4T0FMN7"/>
<evidence type="ECO:0000256" key="6">
    <source>
        <dbReference type="ARBA" id="ARBA00023132"/>
    </source>
</evidence>
<dbReference type="GO" id="GO:0051028">
    <property type="term" value="P:mRNA transport"/>
    <property type="evidence" value="ECO:0007669"/>
    <property type="project" value="UniProtKB-KW"/>
</dbReference>
<feature type="compositionally biased region" description="Basic and acidic residues" evidence="8">
    <location>
        <begin position="1"/>
        <end position="10"/>
    </location>
</feature>
<comment type="caution">
    <text evidence="10">The sequence shown here is derived from an EMBL/GenBank/DDBJ whole genome shotgun (WGS) entry which is preliminary data.</text>
</comment>
<feature type="compositionally biased region" description="Polar residues" evidence="8">
    <location>
        <begin position="144"/>
        <end position="156"/>
    </location>
</feature>
<dbReference type="Pfam" id="PF00638">
    <property type="entry name" value="Ran_BP1"/>
    <property type="match status" value="1"/>
</dbReference>
<feature type="compositionally biased region" description="Polar residues" evidence="8">
    <location>
        <begin position="21"/>
        <end position="40"/>
    </location>
</feature>
<evidence type="ECO:0000259" key="9">
    <source>
        <dbReference type="PROSITE" id="PS50196"/>
    </source>
</evidence>
<feature type="compositionally biased region" description="Pro residues" evidence="8">
    <location>
        <begin position="294"/>
        <end position="303"/>
    </location>
</feature>
<name>A0A4T0FMN7_9BASI</name>
<evidence type="ECO:0000256" key="2">
    <source>
        <dbReference type="ARBA" id="ARBA00022448"/>
    </source>
</evidence>
<feature type="compositionally biased region" description="Pro residues" evidence="8">
    <location>
        <begin position="455"/>
        <end position="464"/>
    </location>
</feature>
<dbReference type="InterPro" id="IPR015007">
    <property type="entry name" value="NUP2/50/61"/>
</dbReference>
<evidence type="ECO:0000313" key="11">
    <source>
        <dbReference type="Proteomes" id="UP000310189"/>
    </source>
</evidence>
<dbReference type="Gene3D" id="2.30.29.30">
    <property type="entry name" value="Pleckstrin-homology domain (PH domain)/Phosphotyrosine-binding domain (PTB)"/>
    <property type="match status" value="1"/>
</dbReference>
<feature type="compositionally biased region" description="Low complexity" evidence="8">
    <location>
        <begin position="68"/>
        <end position="80"/>
    </location>
</feature>
<feature type="compositionally biased region" description="Polar residues" evidence="8">
    <location>
        <begin position="81"/>
        <end position="97"/>
    </location>
</feature>
<feature type="region of interest" description="Disordered" evidence="8">
    <location>
        <begin position="1"/>
        <end position="211"/>
    </location>
</feature>
<evidence type="ECO:0000313" key="10">
    <source>
        <dbReference type="EMBL" id="TIA89651.1"/>
    </source>
</evidence>
<dbReference type="EMBL" id="SPNW01000025">
    <property type="protein sequence ID" value="TIA89651.1"/>
    <property type="molecule type" value="Genomic_DNA"/>
</dbReference>
<dbReference type="OrthoDB" id="185618at2759"/>
<evidence type="ECO:0000256" key="1">
    <source>
        <dbReference type="ARBA" id="ARBA00004567"/>
    </source>
</evidence>
<dbReference type="SUPFAM" id="SSF50729">
    <property type="entry name" value="PH domain-like"/>
    <property type="match status" value="1"/>
</dbReference>
<feature type="compositionally biased region" description="Basic and acidic residues" evidence="8">
    <location>
        <begin position="402"/>
        <end position="428"/>
    </location>
</feature>
<organism evidence="10 11">
    <name type="scientific">Wallemia hederae</name>
    <dbReference type="NCBI Taxonomy" id="1540922"/>
    <lineage>
        <taxon>Eukaryota</taxon>
        <taxon>Fungi</taxon>
        <taxon>Dikarya</taxon>
        <taxon>Basidiomycota</taxon>
        <taxon>Wallemiomycotina</taxon>
        <taxon>Wallemiomycetes</taxon>
        <taxon>Wallemiales</taxon>
        <taxon>Wallemiaceae</taxon>
        <taxon>Wallemia</taxon>
    </lineage>
</organism>
<evidence type="ECO:0000256" key="7">
    <source>
        <dbReference type="ARBA" id="ARBA00023242"/>
    </source>
</evidence>
<feature type="domain" description="RanBD1" evidence="9">
    <location>
        <begin position="583"/>
        <end position="663"/>
    </location>
</feature>
<feature type="region of interest" description="Disordered" evidence="8">
    <location>
        <begin position="497"/>
        <end position="605"/>
    </location>
</feature>
<dbReference type="PROSITE" id="PS50196">
    <property type="entry name" value="RANBD1"/>
    <property type="match status" value="1"/>
</dbReference>
<evidence type="ECO:0000256" key="4">
    <source>
        <dbReference type="ARBA" id="ARBA00022927"/>
    </source>
</evidence>
<feature type="region of interest" description="Disordered" evidence="8">
    <location>
        <begin position="257"/>
        <end position="484"/>
    </location>
</feature>
<protein>
    <recommendedName>
        <fullName evidence="9">RanBD1 domain-containing protein</fullName>
    </recommendedName>
</protein>
<dbReference type="GO" id="GO:0015031">
    <property type="term" value="P:protein transport"/>
    <property type="evidence" value="ECO:0007669"/>
    <property type="project" value="UniProtKB-KW"/>
</dbReference>
<evidence type="ECO:0000256" key="5">
    <source>
        <dbReference type="ARBA" id="ARBA00023010"/>
    </source>
</evidence>
<evidence type="ECO:0000256" key="8">
    <source>
        <dbReference type="SAM" id="MobiDB-lite"/>
    </source>
</evidence>
<keyword evidence="3" id="KW-0509">mRNA transport</keyword>
<keyword evidence="2" id="KW-0813">Transport</keyword>
<dbReference type="Proteomes" id="UP000310189">
    <property type="component" value="Unassembled WGS sequence"/>
</dbReference>
<feature type="compositionally biased region" description="Low complexity" evidence="8">
    <location>
        <begin position="316"/>
        <end position="329"/>
    </location>
</feature>
<dbReference type="Pfam" id="PF08911">
    <property type="entry name" value="NUP50"/>
    <property type="match status" value="1"/>
</dbReference>
<dbReference type="GO" id="GO:0005643">
    <property type="term" value="C:nuclear pore"/>
    <property type="evidence" value="ECO:0007669"/>
    <property type="project" value="UniProtKB-SubCell"/>
</dbReference>
<feature type="compositionally biased region" description="Polar residues" evidence="8">
    <location>
        <begin position="501"/>
        <end position="523"/>
    </location>
</feature>
<keyword evidence="6" id="KW-0906">Nuclear pore complex</keyword>
<sequence>MKRGAEKQLTQDDPEAEGDDNSSTQETSNAFTRANESALSQRKWGEQPDSGLSNSFTPRIRGMPKRSAAAATPAPTQEAANSNPFALLSQPSSTTAESKAEAPKSNPFASFASSGPGLGAPKRSDAQQQSSGLFGSFGQSSTQPASQPSFAPATNDTTEKAPAAASGFGSFGSFGSFGAQKPAEPKPQPPAQPKEQTTEEKQSGNVDEDADVHYYASLRGLNKSLVDALKLATEKNPFIDLSSALASVTDEYKKHIASVNDTRKKTKEQSKAQSQPAPKAAPTPAPTPKEDPKPAAPAPPPTFSMPAAGNFSLKPSTSASSDGQSSGFGFKPAATTETTSKSAFSFPASSGFGAPSSTNSAFGSFGSSKKDDKAEDKKEQKDKKELPEASAVNRFAALEEGEDKKSAEKDEKKDDKKQDTNEDKEHVPMEIPPAPKPASAVPKPPTVPSLFSPSTPAPSAPPTPGASNTDKEENNAASVPNPFATKQTVGFGAALGEKKSSVQTSPGFSFGQAATSSSENTPSKGGLSFTFGSASSLPSFPKPAEMDKAPATPPKFSFGGAAPASGEKKEEKPQETEESSESNGDDASSVPAVRSDTKTGEEDEEDLYEVKARLYRFVESWKPSGSGPFKIKLNRETKKKRVLLRDASTTKILLNFNLHQEMKPSADGKQFALTGVEADGSLKMFRLMVKNEELAKKTCEALLKEMQE</sequence>
<dbReference type="PANTHER" id="PTHR38697:SF1">
    <property type="entry name" value="NUCLEAR PORE COMPLEX PROTEIN SIMILAR TO S. CEREVISIAE NUP2 (EUROFUNG)"/>
    <property type="match status" value="1"/>
</dbReference>